<comment type="caution">
    <text evidence="2">The sequence shown here is derived from an EMBL/GenBank/DDBJ whole genome shotgun (WGS) entry which is preliminary data.</text>
</comment>
<reference evidence="2 3" key="1">
    <citation type="submission" date="2024-02" db="EMBL/GenBank/DDBJ databases">
        <authorList>
            <person name="Vignale AGUSTIN F."/>
            <person name="Sosa J E."/>
            <person name="Modenutti C."/>
        </authorList>
    </citation>
    <scope>NUCLEOTIDE SEQUENCE [LARGE SCALE GENOMIC DNA]</scope>
</reference>
<evidence type="ECO:0000256" key="1">
    <source>
        <dbReference type="SAM" id="MobiDB-lite"/>
    </source>
</evidence>
<keyword evidence="3" id="KW-1185">Reference proteome</keyword>
<evidence type="ECO:0000313" key="2">
    <source>
        <dbReference type="EMBL" id="CAK9138668.1"/>
    </source>
</evidence>
<accession>A0ABC8R1I2</accession>
<dbReference type="PANTHER" id="PTHR33386">
    <property type="entry name" value="OS02G0740600 PROTEIN"/>
    <property type="match status" value="1"/>
</dbReference>
<feature type="region of interest" description="Disordered" evidence="1">
    <location>
        <begin position="1"/>
        <end position="36"/>
    </location>
</feature>
<evidence type="ECO:0000313" key="3">
    <source>
        <dbReference type="Proteomes" id="UP001642360"/>
    </source>
</evidence>
<feature type="compositionally biased region" description="Polar residues" evidence="1">
    <location>
        <begin position="1"/>
        <end position="12"/>
    </location>
</feature>
<name>A0ABC8R1I2_9AQUA</name>
<dbReference type="Proteomes" id="UP001642360">
    <property type="component" value="Unassembled WGS sequence"/>
</dbReference>
<dbReference type="PANTHER" id="PTHR33386:SF5">
    <property type="entry name" value="OS02G0740600 PROTEIN"/>
    <property type="match status" value="1"/>
</dbReference>
<organism evidence="2 3">
    <name type="scientific">Ilex paraguariensis</name>
    <name type="common">yerba mate</name>
    <dbReference type="NCBI Taxonomy" id="185542"/>
    <lineage>
        <taxon>Eukaryota</taxon>
        <taxon>Viridiplantae</taxon>
        <taxon>Streptophyta</taxon>
        <taxon>Embryophyta</taxon>
        <taxon>Tracheophyta</taxon>
        <taxon>Spermatophyta</taxon>
        <taxon>Magnoliopsida</taxon>
        <taxon>eudicotyledons</taxon>
        <taxon>Gunneridae</taxon>
        <taxon>Pentapetalae</taxon>
        <taxon>asterids</taxon>
        <taxon>campanulids</taxon>
        <taxon>Aquifoliales</taxon>
        <taxon>Aquifoliaceae</taxon>
        <taxon>Ilex</taxon>
    </lineage>
</organism>
<proteinExistence type="predicted"/>
<gene>
    <name evidence="2" type="ORF">ILEXP_LOCUS6013</name>
</gene>
<sequence length="154" mass="17414">MEGNNSYGTSWADQWDSGPDPVAYEPKKNGSGGGGMTAKYGKKVGEGLGKTKAVASTGVKKVKEGTTTGFQWIKDKKLPITFMFEEMLSFERMHQFTATKLDQDLFSNTVRYSLSTMAYWIMNILEALMNDQPELRRHNKYSEPYVEYRSAVQK</sequence>
<dbReference type="AlphaFoldDB" id="A0ABC8R1I2"/>
<dbReference type="EMBL" id="CAUOFW020000903">
    <property type="protein sequence ID" value="CAK9138668.1"/>
    <property type="molecule type" value="Genomic_DNA"/>
</dbReference>
<protein>
    <submittedName>
        <fullName evidence="2">Uncharacterized protein</fullName>
    </submittedName>
</protein>